<feature type="compositionally biased region" description="Basic and acidic residues" evidence="1">
    <location>
        <begin position="155"/>
        <end position="184"/>
    </location>
</feature>
<dbReference type="RefSeq" id="WP_021056503.1">
    <property type="nucleotide sequence ID" value="NZ_KE356561.1"/>
</dbReference>
<dbReference type="PANTHER" id="PTHR46010:SF1">
    <property type="entry name" value="PROTEIN IWS1 HOMOLOG"/>
    <property type="match status" value="1"/>
</dbReference>
<keyword evidence="2" id="KW-1133">Transmembrane helix</keyword>
<dbReference type="STRING" id="1238425.J07HQW2_03527"/>
<feature type="compositionally biased region" description="Basic and acidic residues" evidence="1">
    <location>
        <begin position="1"/>
        <end position="17"/>
    </location>
</feature>
<accession>U1PX66</accession>
<feature type="compositionally biased region" description="Basic and acidic residues" evidence="1">
    <location>
        <begin position="593"/>
        <end position="610"/>
    </location>
</feature>
<gene>
    <name evidence="4" type="ORF">J07HQW2_03527</name>
</gene>
<evidence type="ECO:0000313" key="5">
    <source>
        <dbReference type="Proteomes" id="UP000030710"/>
    </source>
</evidence>
<dbReference type="Proteomes" id="UP000030710">
    <property type="component" value="Unassembled WGS sequence"/>
</dbReference>
<feature type="compositionally biased region" description="Polar residues" evidence="1">
    <location>
        <begin position="623"/>
        <end position="634"/>
    </location>
</feature>
<feature type="compositionally biased region" description="Polar residues" evidence="1">
    <location>
        <begin position="544"/>
        <end position="557"/>
    </location>
</feature>
<feature type="region of interest" description="Disordered" evidence="1">
    <location>
        <begin position="153"/>
        <end position="351"/>
    </location>
</feature>
<reference evidence="4 5" key="1">
    <citation type="journal article" date="2013" name="PLoS ONE">
        <title>Assembly-driven community genomics of a hypersaline microbial ecosystem.</title>
        <authorList>
            <person name="Podell S."/>
            <person name="Ugalde J.A."/>
            <person name="Narasingarao P."/>
            <person name="Banfield J.F."/>
            <person name="Heidelberg K.B."/>
            <person name="Allen E.E."/>
        </authorList>
    </citation>
    <scope>NUCLEOTIDE SEQUENCE [LARGE SCALE GENOMIC DNA]</scope>
    <source>
        <strain evidence="5">J07HQW2</strain>
    </source>
</reference>
<dbReference type="InterPro" id="IPR051037">
    <property type="entry name" value="RNAPII_TF_IWS1"/>
</dbReference>
<dbReference type="EMBL" id="KE356561">
    <property type="protein sequence ID" value="ERG97041.1"/>
    <property type="molecule type" value="Genomic_DNA"/>
</dbReference>
<protein>
    <recommendedName>
        <fullName evidence="3">DUF5658 domain-containing protein</fullName>
    </recommendedName>
</protein>
<feature type="region of interest" description="Disordered" evidence="1">
    <location>
        <begin position="1"/>
        <end position="40"/>
    </location>
</feature>
<dbReference type="GO" id="GO:0016973">
    <property type="term" value="P:poly(A)+ mRNA export from nucleus"/>
    <property type="evidence" value="ECO:0007669"/>
    <property type="project" value="TreeGrafter"/>
</dbReference>
<sequence>MTNKNNDSEKENKHDRASSNSSDTRGDIPQEATASSPQSVTQLLSSARTYDHTVTAILTAGVIVVFHLLDKQSLATRAQAFMNPPDTETDFNSGQSNTNDDSVNSGTNTTKVGSPPGTTRSGDRRAQAATNTPTSDGGNVVSTQYVGAVQSDSALDPHQDNQTVHPDKSHRSDTYDRGVNDSRSDPAYTEVDTGRGRNSRNEDHSGQHPQTQANEPRDIDERRTKRRSSQDEAHSNRLDSESRLTRNNGLGASQSGHSSESQPQSQSQSELQDHSSPDLEDSHRSHRQSNSINSRHRTVATRTNSRREATSGEHGEESINRSKDGISDTETDRESPQFDTHGGQSDSYDDAKKSIANPHWQVSIGLFTIVWAFASGLYGAGDTVTTFYALAAGSAVETNPIIRTALNIHPGVVVIVKVAILAGLYLLSQSVAERGEISYHSHVSVGIPVLLGGVGTYASFVNMQNLPAELFIYVILSIIFIGFAGGAIVALVEGIPLTASELSKYEFGQALRDSGMQGKDHSTQNKSTVDAAAEKDTHRESRHTGSSSVGARSTSGTRAAGPDHPRNNEYEQSNDSVARTRARTDQQSSHSRQPREDTQLSRDDNLDDLTKNSSSKHKRQSRENGTYTGSRRER</sequence>
<proteinExistence type="predicted"/>
<dbReference type="AlphaFoldDB" id="U1PX66"/>
<feature type="region of interest" description="Disordered" evidence="1">
    <location>
        <begin position="514"/>
        <end position="634"/>
    </location>
</feature>
<dbReference type="InterPro" id="IPR043717">
    <property type="entry name" value="DUF5658"/>
</dbReference>
<feature type="compositionally biased region" description="Basic and acidic residues" evidence="1">
    <location>
        <begin position="532"/>
        <end position="543"/>
    </location>
</feature>
<feature type="compositionally biased region" description="Basic and acidic residues" evidence="1">
    <location>
        <begin position="192"/>
        <end position="206"/>
    </location>
</feature>
<feature type="transmembrane region" description="Helical" evidence="2">
    <location>
        <begin position="439"/>
        <end position="458"/>
    </location>
</feature>
<feature type="compositionally biased region" description="Basic and acidic residues" evidence="1">
    <location>
        <begin position="305"/>
        <end position="336"/>
    </location>
</feature>
<dbReference type="PANTHER" id="PTHR46010">
    <property type="entry name" value="PROTEIN IWS1 HOMOLOG"/>
    <property type="match status" value="1"/>
</dbReference>
<keyword evidence="2" id="KW-0812">Transmembrane</keyword>
<dbReference type="Pfam" id="PF18902">
    <property type="entry name" value="DUF5658"/>
    <property type="match status" value="1"/>
</dbReference>
<feature type="compositionally biased region" description="Basic and acidic residues" evidence="1">
    <location>
        <begin position="271"/>
        <end position="283"/>
    </location>
</feature>
<evidence type="ECO:0000256" key="2">
    <source>
        <dbReference type="SAM" id="Phobius"/>
    </source>
</evidence>
<feature type="domain" description="DUF5658" evidence="3">
    <location>
        <begin position="377"/>
        <end position="436"/>
    </location>
</feature>
<organism evidence="4 5">
    <name type="scientific">Haloquadratum walsbyi J07HQW2</name>
    <dbReference type="NCBI Taxonomy" id="1238425"/>
    <lineage>
        <taxon>Archaea</taxon>
        <taxon>Methanobacteriati</taxon>
        <taxon>Methanobacteriota</taxon>
        <taxon>Stenosarchaea group</taxon>
        <taxon>Halobacteria</taxon>
        <taxon>Halobacteriales</taxon>
        <taxon>Haloferacaceae</taxon>
        <taxon>Haloquadratum</taxon>
    </lineage>
</organism>
<feature type="transmembrane region" description="Helical" evidence="2">
    <location>
        <begin position="408"/>
        <end position="427"/>
    </location>
</feature>
<feature type="region of interest" description="Disordered" evidence="1">
    <location>
        <begin position="82"/>
        <end position="141"/>
    </location>
</feature>
<feature type="compositionally biased region" description="Polar residues" evidence="1">
    <location>
        <begin position="90"/>
        <end position="120"/>
    </location>
</feature>
<dbReference type="HOGENOM" id="CLU_431262_0_0_2"/>
<evidence type="ECO:0000256" key="1">
    <source>
        <dbReference type="SAM" id="MobiDB-lite"/>
    </source>
</evidence>
<feature type="compositionally biased region" description="Low complexity" evidence="1">
    <location>
        <begin position="253"/>
        <end position="270"/>
    </location>
</feature>
<feature type="compositionally biased region" description="Basic and acidic residues" evidence="1">
    <location>
        <begin position="215"/>
        <end position="244"/>
    </location>
</feature>
<feature type="transmembrane region" description="Helical" evidence="2">
    <location>
        <begin position="470"/>
        <end position="492"/>
    </location>
</feature>
<evidence type="ECO:0000313" key="4">
    <source>
        <dbReference type="EMBL" id="ERG97041.1"/>
    </source>
</evidence>
<feature type="compositionally biased region" description="Polar residues" evidence="1">
    <location>
        <begin position="128"/>
        <end position="141"/>
    </location>
</feature>
<name>U1PX66_9EURY</name>
<evidence type="ECO:0000259" key="3">
    <source>
        <dbReference type="Pfam" id="PF18902"/>
    </source>
</evidence>
<keyword evidence="2" id="KW-0472">Membrane</keyword>